<dbReference type="AlphaFoldDB" id="A0A6S7H333"/>
<protein>
    <submittedName>
        <fullName evidence="1">Uncharacterized protein</fullName>
    </submittedName>
</protein>
<dbReference type="EMBL" id="CACRXK020003404">
    <property type="protein sequence ID" value="CAB3998648.1"/>
    <property type="molecule type" value="Genomic_DNA"/>
</dbReference>
<name>A0A6S7H333_PARCT</name>
<sequence length="219" mass="25027">MVDATYKLNNLRMPVFLQLIVDGNGESEIVFVVVRQVNTEKMSISLDQKNLCLEIIKKIAYSAGQDDYKEDIQALYDTKVQPVITYFNQCWEPIKHQWVIGLKQSYAQMRASQDNCPLCTNVLRDEERVVIGEKGAEGINQAIIERGDRIIVSSGTVVHKKCRMNYINKKQIDLYKKAKFNKPSLPVKRSAHTSIGPYDSRTHCLFCGNEIKKASRLLQ</sequence>
<evidence type="ECO:0000313" key="1">
    <source>
        <dbReference type="EMBL" id="CAB3998648.1"/>
    </source>
</evidence>
<dbReference type="Proteomes" id="UP001152795">
    <property type="component" value="Unassembled WGS sequence"/>
</dbReference>
<accession>A0A6S7H333</accession>
<comment type="caution">
    <text evidence="1">The sequence shown here is derived from an EMBL/GenBank/DDBJ whole genome shotgun (WGS) entry which is preliminary data.</text>
</comment>
<organism evidence="1 2">
    <name type="scientific">Paramuricea clavata</name>
    <name type="common">Red gorgonian</name>
    <name type="synonym">Violescent sea-whip</name>
    <dbReference type="NCBI Taxonomy" id="317549"/>
    <lineage>
        <taxon>Eukaryota</taxon>
        <taxon>Metazoa</taxon>
        <taxon>Cnidaria</taxon>
        <taxon>Anthozoa</taxon>
        <taxon>Octocorallia</taxon>
        <taxon>Malacalcyonacea</taxon>
        <taxon>Plexauridae</taxon>
        <taxon>Paramuricea</taxon>
    </lineage>
</organism>
<reference evidence="1" key="1">
    <citation type="submission" date="2020-04" db="EMBL/GenBank/DDBJ databases">
        <authorList>
            <person name="Alioto T."/>
            <person name="Alioto T."/>
            <person name="Gomez Garrido J."/>
        </authorList>
    </citation>
    <scope>NUCLEOTIDE SEQUENCE</scope>
    <source>
        <strain evidence="1">A484AB</strain>
    </source>
</reference>
<keyword evidence="2" id="KW-1185">Reference proteome</keyword>
<dbReference type="OrthoDB" id="124789at2759"/>
<evidence type="ECO:0000313" key="2">
    <source>
        <dbReference type="Proteomes" id="UP001152795"/>
    </source>
</evidence>
<gene>
    <name evidence="1" type="ORF">PACLA_8A059956</name>
</gene>
<proteinExistence type="predicted"/>